<dbReference type="PANTHER" id="PTHR37423">
    <property type="entry name" value="SOLUBLE LYTIC MUREIN TRANSGLYCOSYLASE-RELATED"/>
    <property type="match status" value="1"/>
</dbReference>
<organism evidence="1 2">
    <name type="scientific">Trichloromonas acetexigens</name>
    <dbReference type="NCBI Taxonomy" id="38815"/>
    <lineage>
        <taxon>Bacteria</taxon>
        <taxon>Pseudomonadati</taxon>
        <taxon>Thermodesulfobacteriota</taxon>
        <taxon>Desulfuromonadia</taxon>
        <taxon>Desulfuromonadales</taxon>
        <taxon>Trichloromonadaceae</taxon>
        <taxon>Trichloromonas</taxon>
    </lineage>
</organism>
<evidence type="ECO:0000313" key="2">
    <source>
        <dbReference type="Proteomes" id="UP000317155"/>
    </source>
</evidence>
<proteinExistence type="predicted"/>
<dbReference type="Proteomes" id="UP000317155">
    <property type="component" value="Unassembled WGS sequence"/>
</dbReference>
<comment type="caution">
    <text evidence="1">The sequence shown here is derived from an EMBL/GenBank/DDBJ whole genome shotgun (WGS) entry which is preliminary data.</text>
</comment>
<sequence length="296" mass="34485">MRKMEIRKLKKKLLKEEQRHRRRKSKAYRLLRRAIPALLILLLAGGAWELYRREGRDLKYYARAEEQQLAGRYQEAARLYKKLQRRHPASPKADEALYRLGQIRQLQFKSYPEAILAYLSLEKDYPHSPLAGEALRQVADLYKNQLLDYPRAIVIYQKLLDRGTTEADAVQYQIADCYFRLNNFEQARIEFENLLKNYPETSLGAEVSYRLAVNLALQGEGKKAIELFTQVEERWPESPYAVEARFGRAGVLEDRDDLGGALRLLEGLRGSYPNGEILKQRISQVKTRIKKKTQGL</sequence>
<evidence type="ECO:0000313" key="1">
    <source>
        <dbReference type="EMBL" id="TRO78483.1"/>
    </source>
</evidence>
<dbReference type="InterPro" id="IPR019734">
    <property type="entry name" value="TPR_rpt"/>
</dbReference>
<protein>
    <submittedName>
        <fullName evidence="1">Tetratricopeptide repeat protein</fullName>
    </submittedName>
</protein>
<name>A0A550J5Q5_9BACT</name>
<dbReference type="SMART" id="SM00028">
    <property type="entry name" value="TPR"/>
    <property type="match status" value="3"/>
</dbReference>
<dbReference type="AlphaFoldDB" id="A0A550J5Q5"/>
<gene>
    <name evidence="1" type="ORF">FL622_16050</name>
</gene>
<dbReference type="InterPro" id="IPR011990">
    <property type="entry name" value="TPR-like_helical_dom_sf"/>
</dbReference>
<dbReference type="EMBL" id="VJVV01000017">
    <property type="protein sequence ID" value="TRO78483.1"/>
    <property type="molecule type" value="Genomic_DNA"/>
</dbReference>
<dbReference type="OrthoDB" id="5387551at2"/>
<dbReference type="Pfam" id="PF13174">
    <property type="entry name" value="TPR_6"/>
    <property type="match status" value="1"/>
</dbReference>
<dbReference type="Pfam" id="PF13432">
    <property type="entry name" value="TPR_16"/>
    <property type="match status" value="2"/>
</dbReference>
<reference evidence="1 2" key="1">
    <citation type="submission" date="2019-07" db="EMBL/GenBank/DDBJ databases">
        <title>Insights of Desulfuromonas acetexigens electromicrobiology.</title>
        <authorList>
            <person name="Katuri K."/>
            <person name="Sapireddy V."/>
            <person name="Shaw D.R."/>
            <person name="Saikaly P."/>
        </authorList>
    </citation>
    <scope>NUCLEOTIDE SEQUENCE [LARGE SCALE GENOMIC DNA]</scope>
    <source>
        <strain evidence="1 2">2873</strain>
    </source>
</reference>
<dbReference type="PANTHER" id="PTHR37423:SF2">
    <property type="entry name" value="MEMBRANE-BOUND LYTIC MUREIN TRANSGLYCOSYLASE C"/>
    <property type="match status" value="1"/>
</dbReference>
<dbReference type="Gene3D" id="1.25.40.10">
    <property type="entry name" value="Tetratricopeptide repeat domain"/>
    <property type="match status" value="2"/>
</dbReference>
<keyword evidence="2" id="KW-1185">Reference proteome</keyword>
<accession>A0A550J5Q5</accession>
<dbReference type="SUPFAM" id="SSF48452">
    <property type="entry name" value="TPR-like"/>
    <property type="match status" value="1"/>
</dbReference>